<protein>
    <recommendedName>
        <fullName evidence="3">DUF2281 domain-containing protein</fullName>
    </recommendedName>
</protein>
<gene>
    <name evidence="1" type="ORF">J0A68_06385</name>
</gene>
<organism evidence="1 2">
    <name type="scientific">Algoriphagus oliviformis</name>
    <dbReference type="NCBI Taxonomy" id="2811231"/>
    <lineage>
        <taxon>Bacteria</taxon>
        <taxon>Pseudomonadati</taxon>
        <taxon>Bacteroidota</taxon>
        <taxon>Cytophagia</taxon>
        <taxon>Cytophagales</taxon>
        <taxon>Cyclobacteriaceae</taxon>
        <taxon>Algoriphagus</taxon>
    </lineage>
</organism>
<dbReference type="EMBL" id="JAFKCT010000002">
    <property type="protein sequence ID" value="MBN7810573.1"/>
    <property type="molecule type" value="Genomic_DNA"/>
</dbReference>
<dbReference type="Proteomes" id="UP000664317">
    <property type="component" value="Unassembled WGS sequence"/>
</dbReference>
<proteinExistence type="predicted"/>
<sequence length="73" mass="8525">MDKNEAIEKTLRVLQKLPLDKILEVSDFADLVFKKMEDHTLTKGIQVLVEKGKSFDFLKEEEELYGIKDLLKE</sequence>
<evidence type="ECO:0008006" key="3">
    <source>
        <dbReference type="Google" id="ProtNLM"/>
    </source>
</evidence>
<reference evidence="1 2" key="1">
    <citation type="submission" date="2021-03" db="EMBL/GenBank/DDBJ databases">
        <title>novel species isolated from a fishpond in China.</title>
        <authorList>
            <person name="Lu H."/>
            <person name="Cai Z."/>
        </authorList>
    </citation>
    <scope>NUCLEOTIDE SEQUENCE [LARGE SCALE GENOMIC DNA]</scope>
    <source>
        <strain evidence="1 2">H41</strain>
    </source>
</reference>
<keyword evidence="2" id="KW-1185">Reference proteome</keyword>
<dbReference type="RefSeq" id="WP_206577356.1">
    <property type="nucleotide sequence ID" value="NZ_JAFKCT010000002.1"/>
</dbReference>
<name>A0ABS3C0V7_9BACT</name>
<comment type="caution">
    <text evidence="1">The sequence shown here is derived from an EMBL/GenBank/DDBJ whole genome shotgun (WGS) entry which is preliminary data.</text>
</comment>
<evidence type="ECO:0000313" key="1">
    <source>
        <dbReference type="EMBL" id="MBN7810573.1"/>
    </source>
</evidence>
<evidence type="ECO:0000313" key="2">
    <source>
        <dbReference type="Proteomes" id="UP000664317"/>
    </source>
</evidence>
<accession>A0ABS3C0V7</accession>